<evidence type="ECO:0000313" key="1">
    <source>
        <dbReference type="EMBL" id="CAA6810049.1"/>
    </source>
</evidence>
<sequence>MKKIILLFSFSLSLFSYQTYTDKLDRIVKDVEKEQISLDRVKLSKTKDPFVTKNDQKKLLKSKNKTSVIKSKTKSSRRYTKKLSFGVEGVFDDSVLVRGKWYKQGQYIGKRFLVKKVYEDRVELKSKYSKKIYKVKIGELNEKIKINIF</sequence>
<organism evidence="1">
    <name type="scientific">uncultured Campylobacterales bacterium</name>
    <dbReference type="NCBI Taxonomy" id="352960"/>
    <lineage>
        <taxon>Bacteria</taxon>
        <taxon>Pseudomonadati</taxon>
        <taxon>Campylobacterota</taxon>
        <taxon>Epsilonproteobacteria</taxon>
        <taxon>Campylobacterales</taxon>
        <taxon>environmental samples</taxon>
    </lineage>
</organism>
<gene>
    <name evidence="1" type="ORF">HELGO_WM5957</name>
</gene>
<proteinExistence type="predicted"/>
<protein>
    <submittedName>
        <fullName evidence="1">Uncharacterized protein</fullName>
    </submittedName>
</protein>
<accession>A0A6S6SNJ2</accession>
<name>A0A6S6SNJ2_9BACT</name>
<dbReference type="EMBL" id="CACVAW010000040">
    <property type="protein sequence ID" value="CAA6810049.1"/>
    <property type="molecule type" value="Genomic_DNA"/>
</dbReference>
<reference evidence="1" key="1">
    <citation type="submission" date="2020-01" db="EMBL/GenBank/DDBJ databases">
        <authorList>
            <person name="Meier V. D."/>
            <person name="Meier V D."/>
        </authorList>
    </citation>
    <scope>NUCLEOTIDE SEQUENCE</scope>
    <source>
        <strain evidence="1">HLG_WM_MAG_12</strain>
    </source>
</reference>
<dbReference type="AlphaFoldDB" id="A0A6S6SNJ2"/>